<dbReference type="Proteomes" id="UP000326396">
    <property type="component" value="Linkage Group LG18"/>
</dbReference>
<organism evidence="2 3">
    <name type="scientific">Mikania micrantha</name>
    <name type="common">bitter vine</name>
    <dbReference type="NCBI Taxonomy" id="192012"/>
    <lineage>
        <taxon>Eukaryota</taxon>
        <taxon>Viridiplantae</taxon>
        <taxon>Streptophyta</taxon>
        <taxon>Embryophyta</taxon>
        <taxon>Tracheophyta</taxon>
        <taxon>Spermatophyta</taxon>
        <taxon>Magnoliopsida</taxon>
        <taxon>eudicotyledons</taxon>
        <taxon>Gunneridae</taxon>
        <taxon>Pentapetalae</taxon>
        <taxon>asterids</taxon>
        <taxon>campanulids</taxon>
        <taxon>Asterales</taxon>
        <taxon>Asteraceae</taxon>
        <taxon>Asteroideae</taxon>
        <taxon>Heliantheae alliance</taxon>
        <taxon>Eupatorieae</taxon>
        <taxon>Mikania</taxon>
    </lineage>
</organism>
<dbReference type="AlphaFoldDB" id="A0A5N6NP71"/>
<sequence>MRCKKHSNDPSSITGVCASCLRERLLKVIIAQEQAEAQSLAQNDCSSITNPSLPAVVSPCINRRKSNNSVDSVVGFQRPYIKPRLNHSLSDQRFYNSPHIAINTGSCIGRNSSNKKKQSLIRFSSFSNLFRSSGRDGDADSTHRVSVSTSGEPSGAGGKPTSVTSSPLWFSNALPGPGSRQKNKAVNVNECSTFASAGVVRKQRCVRNRGMSPVRASNDGEGEFSDGSSGYESAESFKQTPKKTPSHPTVRRRGGERSVSELIFCLSPLVRASPNRLWKMKGKPPVDGGFSGDTRPPVAPHLSDAKSFCANRSRKLADYGRTRRNR</sequence>
<evidence type="ECO:0000256" key="1">
    <source>
        <dbReference type="SAM" id="MobiDB-lite"/>
    </source>
</evidence>
<keyword evidence="3" id="KW-1185">Reference proteome</keyword>
<dbReference type="PANTHER" id="PTHR35486:SF6">
    <property type="entry name" value="DUF4005 DOMAIN-CONTAINING PROTEIN"/>
    <property type="match status" value="1"/>
</dbReference>
<evidence type="ECO:0000313" key="2">
    <source>
        <dbReference type="EMBL" id="KAD4982644.1"/>
    </source>
</evidence>
<feature type="region of interest" description="Disordered" evidence="1">
    <location>
        <begin position="210"/>
        <end position="255"/>
    </location>
</feature>
<reference evidence="2 3" key="1">
    <citation type="submission" date="2019-05" db="EMBL/GenBank/DDBJ databases">
        <title>Mikania micrantha, genome provides insights into the molecular mechanism of rapid growth.</title>
        <authorList>
            <person name="Liu B."/>
        </authorList>
    </citation>
    <scope>NUCLEOTIDE SEQUENCE [LARGE SCALE GENOMIC DNA]</scope>
    <source>
        <strain evidence="2">NLD-2019</strain>
        <tissue evidence="2">Leaf</tissue>
    </source>
</reference>
<gene>
    <name evidence="2" type="ORF">E3N88_19315</name>
</gene>
<feature type="region of interest" description="Disordered" evidence="1">
    <location>
        <begin position="287"/>
        <end position="307"/>
    </location>
</feature>
<name>A0A5N6NP71_9ASTR</name>
<comment type="caution">
    <text evidence="2">The sequence shown here is derived from an EMBL/GenBank/DDBJ whole genome shotgun (WGS) entry which is preliminary data.</text>
</comment>
<evidence type="ECO:0000313" key="3">
    <source>
        <dbReference type="Proteomes" id="UP000326396"/>
    </source>
</evidence>
<accession>A0A5N6NP71</accession>
<dbReference type="EMBL" id="SZYD01000010">
    <property type="protein sequence ID" value="KAD4982644.1"/>
    <property type="molecule type" value="Genomic_DNA"/>
</dbReference>
<feature type="compositionally biased region" description="Basic residues" evidence="1">
    <location>
        <begin position="240"/>
        <end position="252"/>
    </location>
</feature>
<dbReference type="OrthoDB" id="688025at2759"/>
<feature type="region of interest" description="Disordered" evidence="1">
    <location>
        <begin position="132"/>
        <end position="184"/>
    </location>
</feature>
<protein>
    <submittedName>
        <fullName evidence="2">Uncharacterized protein</fullName>
    </submittedName>
</protein>
<dbReference type="PANTHER" id="PTHR35486">
    <property type="entry name" value="EXPRESSED PROTEIN"/>
    <property type="match status" value="1"/>
</dbReference>
<proteinExistence type="predicted"/>
<feature type="compositionally biased region" description="Basic and acidic residues" evidence="1">
    <location>
        <begin position="133"/>
        <end position="143"/>
    </location>
</feature>